<organism evidence="2 3">
    <name type="scientific">Macrosiphum euphorbiae</name>
    <name type="common">potato aphid</name>
    <dbReference type="NCBI Taxonomy" id="13131"/>
    <lineage>
        <taxon>Eukaryota</taxon>
        <taxon>Metazoa</taxon>
        <taxon>Ecdysozoa</taxon>
        <taxon>Arthropoda</taxon>
        <taxon>Hexapoda</taxon>
        <taxon>Insecta</taxon>
        <taxon>Pterygota</taxon>
        <taxon>Neoptera</taxon>
        <taxon>Paraneoptera</taxon>
        <taxon>Hemiptera</taxon>
        <taxon>Sternorrhyncha</taxon>
        <taxon>Aphidomorpha</taxon>
        <taxon>Aphidoidea</taxon>
        <taxon>Aphididae</taxon>
        <taxon>Macrosiphini</taxon>
        <taxon>Macrosiphum</taxon>
    </lineage>
</organism>
<dbReference type="EMBL" id="CARXXK010000001">
    <property type="protein sequence ID" value="CAI6345761.1"/>
    <property type="molecule type" value="Genomic_DNA"/>
</dbReference>
<accession>A0AAV0VSS8</accession>
<proteinExistence type="predicted"/>
<comment type="caution">
    <text evidence="2">The sequence shown here is derived from an EMBL/GenBank/DDBJ whole genome shotgun (WGS) entry which is preliminary data.</text>
</comment>
<evidence type="ECO:0000313" key="2">
    <source>
        <dbReference type="EMBL" id="CAI6345761.1"/>
    </source>
</evidence>
<gene>
    <name evidence="2" type="ORF">MEUPH1_LOCUS2732</name>
</gene>
<protein>
    <submittedName>
        <fullName evidence="2">Uncharacterized protein</fullName>
    </submittedName>
</protein>
<feature type="compositionally biased region" description="Polar residues" evidence="1">
    <location>
        <begin position="73"/>
        <end position="111"/>
    </location>
</feature>
<name>A0AAV0VSS8_9HEMI</name>
<reference evidence="2 3" key="1">
    <citation type="submission" date="2023-01" db="EMBL/GenBank/DDBJ databases">
        <authorList>
            <person name="Whitehead M."/>
        </authorList>
    </citation>
    <scope>NUCLEOTIDE SEQUENCE [LARGE SCALE GENOMIC DNA]</scope>
</reference>
<dbReference type="AlphaFoldDB" id="A0AAV0VSS8"/>
<evidence type="ECO:0000256" key="1">
    <source>
        <dbReference type="SAM" id="MobiDB-lite"/>
    </source>
</evidence>
<dbReference type="Proteomes" id="UP001160148">
    <property type="component" value="Unassembled WGS sequence"/>
</dbReference>
<keyword evidence="3" id="KW-1185">Reference proteome</keyword>
<feature type="region of interest" description="Disordered" evidence="1">
    <location>
        <begin position="66"/>
        <end position="121"/>
    </location>
</feature>
<sequence>MVTLKPTADIVLAVSVAPMGDDHSSSACPNSRQDPMRCALCTGNHPANYRGCTVYKDLQQRKKTNLNNHKLHVNSSYKSNNVQDSHPRNTTSYNPPSDQSQTYAQATQGQHVKSDIPPPTPDINSLMSSFVSELKTLINPLISLLTQVISSLLARKNE</sequence>
<evidence type="ECO:0000313" key="3">
    <source>
        <dbReference type="Proteomes" id="UP001160148"/>
    </source>
</evidence>